<protein>
    <submittedName>
        <fullName evidence="1">Glycosyltransferase family 4 protein</fullName>
    </submittedName>
</protein>
<gene>
    <name evidence="1" type="ORF">JKL49_11710</name>
</gene>
<evidence type="ECO:0000313" key="1">
    <source>
        <dbReference type="EMBL" id="QQZ51588.1"/>
    </source>
</evidence>
<dbReference type="Gene3D" id="3.40.50.2000">
    <property type="entry name" value="Glycogen Phosphorylase B"/>
    <property type="match status" value="1"/>
</dbReference>
<name>A0A974SAD0_9CAUL</name>
<dbReference type="Pfam" id="PF13692">
    <property type="entry name" value="Glyco_trans_1_4"/>
    <property type="match status" value="1"/>
</dbReference>
<accession>A0A974SAD0</accession>
<proteinExistence type="predicted"/>
<organism evidence="1">
    <name type="scientific">Phenylobacterium glaciei</name>
    <dbReference type="NCBI Taxonomy" id="2803784"/>
    <lineage>
        <taxon>Bacteria</taxon>
        <taxon>Pseudomonadati</taxon>
        <taxon>Pseudomonadota</taxon>
        <taxon>Alphaproteobacteria</taxon>
        <taxon>Caulobacterales</taxon>
        <taxon>Caulobacteraceae</taxon>
        <taxon>Phenylobacterium</taxon>
    </lineage>
</organism>
<reference evidence="1" key="1">
    <citation type="submission" date="2021-01" db="EMBL/GenBank/DDBJ databases">
        <title>Genome sequence of Phenylobacterium sp. 20VBR1 isolated from a valley glaceir, Ny-Alesund, Svalbard.</title>
        <authorList>
            <person name="Thomas F.A."/>
            <person name="Krishnan K.P."/>
            <person name="Sinha R.K."/>
        </authorList>
    </citation>
    <scope>NUCLEOTIDE SEQUENCE</scope>
    <source>
        <strain evidence="1">20VBR1</strain>
    </source>
</reference>
<dbReference type="EMBL" id="CP068570">
    <property type="protein sequence ID" value="QQZ51588.1"/>
    <property type="molecule type" value="Genomic_DNA"/>
</dbReference>
<sequence length="410" mass="44986">MAQQLLGRGVASDVFDAGFIRRDVGALEVLPEPTVLSEAFRLETTADYATILLTGPWQKAVAIRRLLARRRKGQPVYYLPRGGLGRVEFTRPRDLKKIPYFFALERAFVHGATGVVYSSETERRHTIGPARRKTGEHVIPDIVAPPREQPVGDANREGPVTFAFLAEVSPRKGLLPLVEGFRAFSADKPAGAVRLIVGGRPRPGSEAYLAEAETAAAGAPVEFRGAIAHQHRDSFYGETDVMVVASSFESYGLTVIEALNEGCALVSTPQVGALEYVDSPISSRSRRATTPVRSPTPLRRLMSWSRDRLADVARRCATSRVPPSRRSTPALWTAGWRCSPPDRPHAPCGARPPDQPFRNPSIRSMARRLARTTASRVFEPLWEPRMQRGWLRSGDFIGRGSTSNTSSPAA</sequence>
<dbReference type="AlphaFoldDB" id="A0A974SAD0"/>
<dbReference type="SUPFAM" id="SSF53756">
    <property type="entry name" value="UDP-Glycosyltransferase/glycogen phosphorylase"/>
    <property type="match status" value="1"/>
</dbReference>